<evidence type="ECO:0000256" key="10">
    <source>
        <dbReference type="ARBA" id="ARBA00023316"/>
    </source>
</evidence>
<dbReference type="InterPro" id="IPR001182">
    <property type="entry name" value="FtsW/RodA"/>
</dbReference>
<feature type="transmembrane region" description="Helical" evidence="11">
    <location>
        <begin position="32"/>
        <end position="52"/>
    </location>
</feature>
<evidence type="ECO:0000256" key="2">
    <source>
        <dbReference type="ARBA" id="ARBA00022475"/>
    </source>
</evidence>
<evidence type="ECO:0000256" key="5">
    <source>
        <dbReference type="ARBA" id="ARBA00022692"/>
    </source>
</evidence>
<keyword evidence="2 11" id="KW-1003">Cell membrane</keyword>
<evidence type="ECO:0000256" key="11">
    <source>
        <dbReference type="HAMAP-Rule" id="MF_02079"/>
    </source>
</evidence>
<feature type="transmembrane region" description="Helical" evidence="11">
    <location>
        <begin position="152"/>
        <end position="169"/>
    </location>
</feature>
<dbReference type="Pfam" id="PF01098">
    <property type="entry name" value="FTSW_RODA_SPOVE"/>
    <property type="match status" value="1"/>
</dbReference>
<sequence length="381" mass="41114">MASTDFSRTIGSGHHHGFSRSQALFERIHLDLPLTLLILALTICGLAILYSGSGQEWGMVKRQAIHFAIGLVVMITAAQLPPRFYQAIAPWAYLVGLVALLLVLIMGVGAKGAQRWLAIPGLPRFQPSELVKLALPLTVAWYMARHPVPPKFSVLVKAMIIIGLPTVMILKQPDLGTSILIGASGVLVLFFAGMSWKLIISGGALLAASAPAMWFFVMRDYQKQRVLTFLNPESDPLGSGWNIIQSKTAIGSGGIDGKGFLQGTQSQLEFLPESHTDFIIAVLAEELGLIGVLALLTLYFFIIMRCLYLSAQCETLFGRLLSGSLSVTFFIYVFVNIGMVSGILPVVGVPLPLVSYGGTSVVSLLTAFGVLMSMATHRQNP</sequence>
<dbReference type="EMBL" id="JAEDAH010000001">
    <property type="protein sequence ID" value="MCA6062015.1"/>
    <property type="molecule type" value="Genomic_DNA"/>
</dbReference>
<comment type="similarity">
    <text evidence="11">Belongs to the SEDS family. MrdB/RodA subfamily.</text>
</comment>
<dbReference type="PROSITE" id="PS00428">
    <property type="entry name" value="FTSW_RODA_SPOVE"/>
    <property type="match status" value="1"/>
</dbReference>
<evidence type="ECO:0000256" key="1">
    <source>
        <dbReference type="ARBA" id="ARBA00004141"/>
    </source>
</evidence>
<feature type="transmembrane region" description="Helical" evidence="11">
    <location>
        <begin position="175"/>
        <end position="192"/>
    </location>
</feature>
<comment type="caution">
    <text evidence="12">The sequence shown here is derived from an EMBL/GenBank/DDBJ whole genome shotgun (WGS) entry which is preliminary data.</text>
</comment>
<keyword evidence="11" id="KW-0997">Cell inner membrane</keyword>
<keyword evidence="5 11" id="KW-0812">Transmembrane</keyword>
<name>A0ABS7ZNU4_9GAMM</name>
<keyword evidence="7 11" id="KW-0573">Peptidoglycan synthesis</keyword>
<evidence type="ECO:0000256" key="3">
    <source>
        <dbReference type="ARBA" id="ARBA00022676"/>
    </source>
</evidence>
<keyword evidence="3 11" id="KW-0328">Glycosyltransferase</keyword>
<dbReference type="NCBIfam" id="TIGR02210">
    <property type="entry name" value="rodA_shape"/>
    <property type="match status" value="1"/>
</dbReference>
<feature type="transmembrane region" description="Helical" evidence="11">
    <location>
        <begin position="353"/>
        <end position="375"/>
    </location>
</feature>
<feature type="transmembrane region" description="Helical" evidence="11">
    <location>
        <begin position="320"/>
        <end position="347"/>
    </location>
</feature>
<evidence type="ECO:0000256" key="4">
    <source>
        <dbReference type="ARBA" id="ARBA00022679"/>
    </source>
</evidence>
<feature type="transmembrane region" description="Helical" evidence="11">
    <location>
        <begin position="287"/>
        <end position="308"/>
    </location>
</feature>
<feature type="transmembrane region" description="Helical" evidence="11">
    <location>
        <begin position="64"/>
        <end position="82"/>
    </location>
</feature>
<dbReference type="InterPro" id="IPR018365">
    <property type="entry name" value="Cell_cycle_FtsW-rel_CS"/>
</dbReference>
<feature type="transmembrane region" description="Helical" evidence="11">
    <location>
        <begin position="88"/>
        <end position="110"/>
    </location>
</feature>
<dbReference type="RefSeq" id="WP_225670454.1">
    <property type="nucleotide sequence ID" value="NZ_JAEDAH010000001.1"/>
</dbReference>
<reference evidence="12 13" key="1">
    <citation type="submission" date="2020-12" db="EMBL/GenBank/DDBJ databases">
        <title>Novel Thalassolituus-related marine hydrocarbonoclastic bacteria mediated algae-derived hydrocarbons mineralization in twilight zone of the northern South China Sea.</title>
        <authorList>
            <person name="Dong C."/>
        </authorList>
    </citation>
    <scope>NUCLEOTIDE SEQUENCE [LARGE SCALE GENOMIC DNA]</scope>
    <source>
        <strain evidence="12 13">IMCC1826</strain>
    </source>
</reference>
<keyword evidence="4 11" id="KW-0808">Transferase</keyword>
<protein>
    <recommendedName>
        <fullName evidence="11">Peptidoglycan glycosyltransferase MrdB</fullName>
        <shortName evidence="11">PGT</shortName>
        <ecNumber evidence="11">2.4.99.28</ecNumber>
    </recommendedName>
    <alternativeName>
        <fullName evidence="11">Cell elongation protein RodA</fullName>
    </alternativeName>
    <alternativeName>
        <fullName evidence="11">Cell wall polymerase</fullName>
    </alternativeName>
    <alternativeName>
        <fullName evidence="11">Peptidoglycan polymerase</fullName>
        <shortName evidence="11">PG polymerase</shortName>
    </alternativeName>
</protein>
<comment type="function">
    <text evidence="11">Peptidoglycan polymerase that is essential for cell wall elongation.</text>
</comment>
<keyword evidence="6 11" id="KW-0133">Cell shape</keyword>
<keyword evidence="8 11" id="KW-1133">Transmembrane helix</keyword>
<keyword evidence="10 11" id="KW-0961">Cell wall biogenesis/degradation</keyword>
<feature type="transmembrane region" description="Helical" evidence="11">
    <location>
        <begin position="199"/>
        <end position="217"/>
    </location>
</feature>
<keyword evidence="9 11" id="KW-0472">Membrane</keyword>
<dbReference type="EC" id="2.4.99.28" evidence="11"/>
<proteinExistence type="inferred from homology"/>
<comment type="catalytic activity">
    <reaction evidence="11">
        <text>[GlcNAc-(1-&gt;4)-Mur2Ac(oyl-L-Ala-gamma-D-Glu-L-Lys-D-Ala-D-Ala)](n)-di-trans,octa-cis-undecaprenyl diphosphate + beta-D-GlcNAc-(1-&gt;4)-Mur2Ac(oyl-L-Ala-gamma-D-Glu-L-Lys-D-Ala-D-Ala)-di-trans,octa-cis-undecaprenyl diphosphate = [GlcNAc-(1-&gt;4)-Mur2Ac(oyl-L-Ala-gamma-D-Glu-L-Lys-D-Ala-D-Ala)](n+1)-di-trans,octa-cis-undecaprenyl diphosphate + di-trans,octa-cis-undecaprenyl diphosphate + H(+)</text>
        <dbReference type="Rhea" id="RHEA:23708"/>
        <dbReference type="Rhea" id="RHEA-COMP:9602"/>
        <dbReference type="Rhea" id="RHEA-COMP:9603"/>
        <dbReference type="ChEBI" id="CHEBI:15378"/>
        <dbReference type="ChEBI" id="CHEBI:58405"/>
        <dbReference type="ChEBI" id="CHEBI:60033"/>
        <dbReference type="ChEBI" id="CHEBI:78435"/>
        <dbReference type="EC" id="2.4.99.28"/>
    </reaction>
</comment>
<evidence type="ECO:0000313" key="12">
    <source>
        <dbReference type="EMBL" id="MCA6062015.1"/>
    </source>
</evidence>
<evidence type="ECO:0000313" key="13">
    <source>
        <dbReference type="Proteomes" id="UP000714380"/>
    </source>
</evidence>
<dbReference type="InterPro" id="IPR011923">
    <property type="entry name" value="RodA/MrdB"/>
</dbReference>
<dbReference type="HAMAP" id="MF_02079">
    <property type="entry name" value="PGT_RodA"/>
    <property type="match status" value="1"/>
</dbReference>
<comment type="pathway">
    <text evidence="11">Cell wall biogenesis; peptidoglycan biosynthesis.</text>
</comment>
<evidence type="ECO:0000256" key="6">
    <source>
        <dbReference type="ARBA" id="ARBA00022960"/>
    </source>
</evidence>
<accession>A0ABS7ZNU4</accession>
<evidence type="ECO:0000256" key="8">
    <source>
        <dbReference type="ARBA" id="ARBA00022989"/>
    </source>
</evidence>
<keyword evidence="13" id="KW-1185">Reference proteome</keyword>
<comment type="subcellular location">
    <subcellularLocation>
        <location evidence="11">Cell inner membrane</location>
        <topology evidence="11">Multi-pass membrane protein</topology>
    </subcellularLocation>
    <subcellularLocation>
        <location evidence="1">Membrane</location>
        <topology evidence="1">Multi-pass membrane protein</topology>
    </subcellularLocation>
</comment>
<dbReference type="Proteomes" id="UP000714380">
    <property type="component" value="Unassembled WGS sequence"/>
</dbReference>
<dbReference type="PANTHER" id="PTHR30474">
    <property type="entry name" value="CELL CYCLE PROTEIN"/>
    <property type="match status" value="1"/>
</dbReference>
<evidence type="ECO:0000256" key="7">
    <source>
        <dbReference type="ARBA" id="ARBA00022984"/>
    </source>
</evidence>
<evidence type="ECO:0000256" key="9">
    <source>
        <dbReference type="ARBA" id="ARBA00023136"/>
    </source>
</evidence>
<organism evidence="12 13">
    <name type="scientific">Thalassolituus marinus</name>
    <dbReference type="NCBI Taxonomy" id="671053"/>
    <lineage>
        <taxon>Bacteria</taxon>
        <taxon>Pseudomonadati</taxon>
        <taxon>Pseudomonadota</taxon>
        <taxon>Gammaproteobacteria</taxon>
        <taxon>Oceanospirillales</taxon>
        <taxon>Oceanospirillaceae</taxon>
        <taxon>Thalassolituus</taxon>
    </lineage>
</organism>
<gene>
    <name evidence="11 12" type="primary">rodA</name>
    <name evidence="11" type="synonym">mrdB</name>
    <name evidence="12" type="ORF">I9W95_00180</name>
</gene>
<dbReference type="PANTHER" id="PTHR30474:SF1">
    <property type="entry name" value="PEPTIDOGLYCAN GLYCOSYLTRANSFERASE MRDB"/>
    <property type="match status" value="1"/>
</dbReference>